<gene>
    <name evidence="2" type="ORF">CTAYLR_008400</name>
</gene>
<evidence type="ECO:0000313" key="2">
    <source>
        <dbReference type="EMBL" id="KAJ8606636.1"/>
    </source>
</evidence>
<dbReference type="Proteomes" id="UP001230188">
    <property type="component" value="Unassembled WGS sequence"/>
</dbReference>
<dbReference type="EMBL" id="JAQMWT010000262">
    <property type="protein sequence ID" value="KAJ8606636.1"/>
    <property type="molecule type" value="Genomic_DNA"/>
</dbReference>
<dbReference type="Pfam" id="PF16531">
    <property type="entry name" value="SAS-6_N"/>
    <property type="match status" value="1"/>
</dbReference>
<dbReference type="AlphaFoldDB" id="A0AAD7XMJ6"/>
<evidence type="ECO:0000259" key="1">
    <source>
        <dbReference type="Pfam" id="PF16531"/>
    </source>
</evidence>
<evidence type="ECO:0000313" key="3">
    <source>
        <dbReference type="Proteomes" id="UP001230188"/>
    </source>
</evidence>
<protein>
    <recommendedName>
        <fullName evidence="1">Spindle assembly abnormal protein 6 N-terminal domain-containing protein</fullName>
    </recommendedName>
</protein>
<proteinExistence type="predicted"/>
<sequence length="220" mass="24933">MSDESRSSTLVKESPFVSRLSEFDPSLRNGGQLILQQNCRVELRLPPEDGEESPVSAGPESITVKIVAFHDDNDALRSVVVEALSETDVFFHYSREVGREDFSRLRNQQHLTVTFDDFPGLLADLVAQCDSNDSQVRCAFVLFEGGARFDFISVAHKFRFVELLALSLNVADQRDTQLLVSFRFNELKSRLAFAETRYNDLAKAVQTRYPQILTAREDHL</sequence>
<feature type="domain" description="Spindle assembly abnormal protein 6 N-terminal" evidence="1">
    <location>
        <begin position="35"/>
        <end position="167"/>
    </location>
</feature>
<dbReference type="PANTHER" id="PTHR34230">
    <property type="entry name" value="ASSEMBLY ABNORMAL PROTEIN 6, PUTATIVE-RELATED"/>
    <property type="match status" value="1"/>
</dbReference>
<accession>A0AAD7XMJ6</accession>
<dbReference type="PANTHER" id="PTHR34230:SF2">
    <property type="entry name" value="SPINDLE ASSEMBLY ABNORMAL PROTEIN 6 N-TERMINAL DOMAIN-CONTAINING PROTEIN"/>
    <property type="match status" value="1"/>
</dbReference>
<organism evidence="2 3">
    <name type="scientific">Chrysophaeum taylorii</name>
    <dbReference type="NCBI Taxonomy" id="2483200"/>
    <lineage>
        <taxon>Eukaryota</taxon>
        <taxon>Sar</taxon>
        <taxon>Stramenopiles</taxon>
        <taxon>Ochrophyta</taxon>
        <taxon>Pelagophyceae</taxon>
        <taxon>Pelagomonadales</taxon>
        <taxon>Pelagomonadaceae</taxon>
        <taxon>Chrysophaeum</taxon>
    </lineage>
</organism>
<reference evidence="2" key="1">
    <citation type="submission" date="2023-01" db="EMBL/GenBank/DDBJ databases">
        <title>Metagenome sequencing of chrysophaentin producing Chrysophaeum taylorii.</title>
        <authorList>
            <person name="Davison J."/>
            <person name="Bewley C."/>
        </authorList>
    </citation>
    <scope>NUCLEOTIDE SEQUENCE</scope>
    <source>
        <strain evidence="2">NIES-1699</strain>
    </source>
</reference>
<keyword evidence="3" id="KW-1185">Reference proteome</keyword>
<dbReference type="InterPro" id="IPR038558">
    <property type="entry name" value="SAS-6_N_sf"/>
</dbReference>
<comment type="caution">
    <text evidence="2">The sequence shown here is derived from an EMBL/GenBank/DDBJ whole genome shotgun (WGS) entry which is preliminary data.</text>
</comment>
<dbReference type="Gene3D" id="2.170.210.20">
    <property type="entry name" value="Spindle assembly abnormal protein 6, N-terminal domain"/>
    <property type="match status" value="1"/>
</dbReference>
<name>A0AAD7XMJ6_9STRA</name>
<dbReference type="InterPro" id="IPR032396">
    <property type="entry name" value="SAS-6_N"/>
</dbReference>